<feature type="region of interest" description="Disordered" evidence="7">
    <location>
        <begin position="875"/>
        <end position="914"/>
    </location>
</feature>
<gene>
    <name evidence="8" type="ORF">FA10DRAFT_92237</name>
</gene>
<dbReference type="GeneID" id="37047702"/>
<evidence type="ECO:0000256" key="5">
    <source>
        <dbReference type="ARBA" id="ARBA00023163"/>
    </source>
</evidence>
<evidence type="ECO:0000313" key="9">
    <source>
        <dbReference type="Proteomes" id="UP000245768"/>
    </source>
</evidence>
<dbReference type="GO" id="GO:0003677">
    <property type="term" value="F:DNA binding"/>
    <property type="evidence" value="ECO:0007669"/>
    <property type="project" value="UniProtKB-KW"/>
</dbReference>
<feature type="region of interest" description="Disordered" evidence="7">
    <location>
        <begin position="102"/>
        <end position="262"/>
    </location>
</feature>
<feature type="compositionally biased region" description="Low complexity" evidence="7">
    <location>
        <begin position="173"/>
        <end position="182"/>
    </location>
</feature>
<dbReference type="GO" id="GO:0008270">
    <property type="term" value="F:zinc ion binding"/>
    <property type="evidence" value="ECO:0007669"/>
    <property type="project" value="InterPro"/>
</dbReference>
<keyword evidence="4" id="KW-0238">DNA-binding</keyword>
<dbReference type="Gene3D" id="4.10.240.10">
    <property type="entry name" value="Zn(2)-C6 fungal-type DNA-binding domain"/>
    <property type="match status" value="1"/>
</dbReference>
<name>A0A316YTI6_9BASI</name>
<accession>A0A316YTI6</accession>
<dbReference type="InterPro" id="IPR052478">
    <property type="entry name" value="Metabolite_Synth_Reg"/>
</dbReference>
<dbReference type="InterPro" id="IPR036864">
    <property type="entry name" value="Zn2-C6_fun-type_DNA-bd_sf"/>
</dbReference>
<feature type="compositionally biased region" description="Pro residues" evidence="7">
    <location>
        <begin position="183"/>
        <end position="198"/>
    </location>
</feature>
<keyword evidence="1" id="KW-0479">Metal-binding</keyword>
<feature type="compositionally biased region" description="Low complexity" evidence="7">
    <location>
        <begin position="892"/>
        <end position="901"/>
    </location>
</feature>
<dbReference type="OrthoDB" id="3362851at2759"/>
<evidence type="ECO:0000256" key="4">
    <source>
        <dbReference type="ARBA" id="ARBA00023125"/>
    </source>
</evidence>
<dbReference type="Proteomes" id="UP000245768">
    <property type="component" value="Unassembled WGS sequence"/>
</dbReference>
<evidence type="ECO:0000256" key="2">
    <source>
        <dbReference type="ARBA" id="ARBA00022833"/>
    </source>
</evidence>
<keyword evidence="3" id="KW-0805">Transcription regulation</keyword>
<feature type="region of interest" description="Disordered" evidence="7">
    <location>
        <begin position="1033"/>
        <end position="1059"/>
    </location>
</feature>
<feature type="region of interest" description="Disordered" evidence="7">
    <location>
        <begin position="791"/>
        <end position="818"/>
    </location>
</feature>
<feature type="region of interest" description="Disordered" evidence="7">
    <location>
        <begin position="1"/>
        <end position="23"/>
    </location>
</feature>
<dbReference type="SUPFAM" id="SSF57701">
    <property type="entry name" value="Zn2/Cys6 DNA-binding domain"/>
    <property type="match status" value="1"/>
</dbReference>
<feature type="compositionally biased region" description="Low complexity" evidence="7">
    <location>
        <begin position="297"/>
        <end position="317"/>
    </location>
</feature>
<dbReference type="STRING" id="215250.A0A316YTI6"/>
<evidence type="ECO:0000256" key="1">
    <source>
        <dbReference type="ARBA" id="ARBA00022723"/>
    </source>
</evidence>
<reference evidence="8 9" key="1">
    <citation type="journal article" date="2018" name="Mol. Biol. Evol.">
        <title>Broad Genomic Sampling Reveals a Smut Pathogenic Ancestry of the Fungal Clade Ustilaginomycotina.</title>
        <authorList>
            <person name="Kijpornyongpan T."/>
            <person name="Mondo S.J."/>
            <person name="Barry K."/>
            <person name="Sandor L."/>
            <person name="Lee J."/>
            <person name="Lipzen A."/>
            <person name="Pangilinan J."/>
            <person name="LaButti K."/>
            <person name="Hainaut M."/>
            <person name="Henrissat B."/>
            <person name="Grigoriev I.V."/>
            <person name="Spatafora J.W."/>
            <person name="Aime M.C."/>
        </authorList>
    </citation>
    <scope>NUCLEOTIDE SEQUENCE [LARGE SCALE GENOMIC DNA]</scope>
    <source>
        <strain evidence="8 9">MCA 4198</strain>
    </source>
</reference>
<feature type="compositionally biased region" description="Low complexity" evidence="7">
    <location>
        <begin position="807"/>
        <end position="818"/>
    </location>
</feature>
<dbReference type="GO" id="GO:0009410">
    <property type="term" value="P:response to xenobiotic stimulus"/>
    <property type="evidence" value="ECO:0007669"/>
    <property type="project" value="TreeGrafter"/>
</dbReference>
<feature type="region of interest" description="Disordered" evidence="7">
    <location>
        <begin position="277"/>
        <end position="344"/>
    </location>
</feature>
<dbReference type="RefSeq" id="XP_025379640.1">
    <property type="nucleotide sequence ID" value="XM_025525786.1"/>
</dbReference>
<dbReference type="InParanoid" id="A0A316YTI6"/>
<feature type="compositionally biased region" description="Basic and acidic residues" evidence="7">
    <location>
        <begin position="875"/>
        <end position="885"/>
    </location>
</feature>
<feature type="compositionally biased region" description="Polar residues" evidence="7">
    <location>
        <begin position="152"/>
        <end position="162"/>
    </location>
</feature>
<keyword evidence="6" id="KW-0539">Nucleus</keyword>
<dbReference type="CDD" id="cd00067">
    <property type="entry name" value="GAL4"/>
    <property type="match status" value="1"/>
</dbReference>
<feature type="compositionally biased region" description="Polar residues" evidence="7">
    <location>
        <begin position="281"/>
        <end position="296"/>
    </location>
</feature>
<keyword evidence="5" id="KW-0804">Transcription</keyword>
<evidence type="ECO:0008006" key="10">
    <source>
        <dbReference type="Google" id="ProtNLM"/>
    </source>
</evidence>
<evidence type="ECO:0000256" key="3">
    <source>
        <dbReference type="ARBA" id="ARBA00023015"/>
    </source>
</evidence>
<feature type="compositionally biased region" description="Basic and acidic residues" evidence="7">
    <location>
        <begin position="121"/>
        <end position="137"/>
    </location>
</feature>
<proteinExistence type="predicted"/>
<protein>
    <recommendedName>
        <fullName evidence="10">Zn(2)-C6 fungal-type domain-containing protein</fullName>
    </recommendedName>
</protein>
<feature type="compositionally biased region" description="Polar residues" evidence="7">
    <location>
        <begin position="234"/>
        <end position="262"/>
    </location>
</feature>
<dbReference type="PANTHER" id="PTHR31779">
    <property type="entry name" value="2-NITROPROPANE DIOXYGENASE FAMILY, PUTATIVE (AFU_ORTHOLOGUE AFUA_2G17430)-RELATED"/>
    <property type="match status" value="1"/>
</dbReference>
<keyword evidence="2" id="KW-0862">Zinc</keyword>
<evidence type="ECO:0000313" key="8">
    <source>
        <dbReference type="EMBL" id="PWN92442.1"/>
    </source>
</evidence>
<evidence type="ECO:0000256" key="7">
    <source>
        <dbReference type="SAM" id="MobiDB-lite"/>
    </source>
</evidence>
<evidence type="ECO:0000256" key="6">
    <source>
        <dbReference type="ARBA" id="ARBA00023242"/>
    </source>
</evidence>
<sequence>MSAMMKVRAADEPAPPDGELAGANKKRRIWAACEPCRKSKGRCNGDQPCDSCVSRIRNSLSRMPYKQPNGVVVGGGGPGTTDPGMELEVMRLASELCSYDWNRKPRGPKKGNKASASSVAAEERRMHSSKEEAEARGAPRSQISAGNAYVSALQSRPPNSSVAIPDPLQVQQAPSSASLPLRAFPPPAPVPPLQPPARMPNEPNPSHFRVPSYPSSSYHHVAAPPIDPRLHSPDSGQYQPPSWQTGRMPSADSILTPSRSHSYQRQPLSGFVATAPLWLPTSPSNNPRSTLRSLMGSNASSPSSSAASSHSASRNNSLRPTPSIPNDPFHPSLNWHGSSHEKESDADIRLPQLSNWTPSTLPFHDNDAPRTRAAVLVEQLRDHLTDDDRPFVALALLQFAELDAATKLFPGRYLFGTAPGLQAPEPPAHIILALLSLLSHRELLIPSARCLDDLERVGEQETVLSWLSPEGVLRGDKRDDLLVFARRMWNEAHSILLDIIVRGDVDPQLIQTGWCLDMAASEDGIRSVTMTQLKAWLFDIVVAWDLQSLDGQEVLHIPKERISLLPEDTPTPRRCDARGYITEVVDREGLRRCLAFVCTSYVWTQSSVVSGSGMEPLDLSGMKVNLPVDDDDIHAGSAWQPMKRGFQSRLLYLIHRSFHLNNLCAIMLHTPLQDLIEQPDLQSTIDFFEEGLDTVRHALPEVKGDGKDRPLAVSAFMHHRMLEVMVYRLISSIIIYESFMQSVAPQYQQEQAEHHCQQTQVQVQGPGAFGRMLVPKIDEKTMYEFHTSSLPLSQPLEQGPRQAQVTNGVNSSHSNGYSSVVSPDLSSSYYVAPLTGRRLRRTTTRRDPGLYSSYPLYELDQVVCTALSLLEDQEKEASLSEERNSAHRRSYSHSSPQSSSSTRDTEGEVGTAAGVSIPKSLRAMRWPRHLATFARHSFAMASEIEVSGPKWREYYAMQSSSGQVGNGEKDERTKDIAPEYPPVASKEQGALLWRHGDNIIRLLDAFGKAGSEHARESAEGARKYRAERVEFCRRKQEQQQQQQQQQQPQQQQQQQQHSF</sequence>
<dbReference type="GO" id="GO:0000981">
    <property type="term" value="F:DNA-binding transcription factor activity, RNA polymerase II-specific"/>
    <property type="evidence" value="ECO:0007669"/>
    <property type="project" value="InterPro"/>
</dbReference>
<dbReference type="AlphaFoldDB" id="A0A316YTI6"/>
<organism evidence="8 9">
    <name type="scientific">Acaromyces ingoldii</name>
    <dbReference type="NCBI Taxonomy" id="215250"/>
    <lineage>
        <taxon>Eukaryota</taxon>
        <taxon>Fungi</taxon>
        <taxon>Dikarya</taxon>
        <taxon>Basidiomycota</taxon>
        <taxon>Ustilaginomycotina</taxon>
        <taxon>Exobasidiomycetes</taxon>
        <taxon>Exobasidiales</taxon>
        <taxon>Cryptobasidiaceae</taxon>
        <taxon>Acaromyces</taxon>
    </lineage>
</organism>
<feature type="compositionally biased region" description="Polar residues" evidence="7">
    <location>
        <begin position="791"/>
        <end position="806"/>
    </location>
</feature>
<dbReference type="EMBL" id="KZ819635">
    <property type="protein sequence ID" value="PWN92442.1"/>
    <property type="molecule type" value="Genomic_DNA"/>
</dbReference>
<keyword evidence="9" id="KW-1185">Reference proteome</keyword>
<dbReference type="InterPro" id="IPR001138">
    <property type="entry name" value="Zn2Cys6_DnaBD"/>
</dbReference>
<dbReference type="PANTHER" id="PTHR31779:SF3">
    <property type="entry name" value="PROTEIN RDR1"/>
    <property type="match status" value="1"/>
</dbReference>
<feature type="compositionally biased region" description="Low complexity" evidence="7">
    <location>
        <begin position="1038"/>
        <end position="1059"/>
    </location>
</feature>